<evidence type="ECO:0000256" key="1">
    <source>
        <dbReference type="RuleBase" id="RU363044"/>
    </source>
</evidence>
<sequence>MTQRYEDGMAIVLNGGKPDIFLTMTCNPFWSEITSELLPFQTPQDRPDLLTRIFRSKFEKLKDDVINKGVLGKAINKKSYRENLYGITWDEAPMTNKNCLEALDRSLQDICSNNAPFGGKVLIRGGGGFRQVLPVVRKGTKAQMISACIVQSHLWNHTKILRLRQNMRSLHDQEFAEFLIRIGDGVEPTKPDDMVRLPLHIAIPWEGEHSIQVLIQHIFPNLELHGWDAPYMVQRAILTPTNDDVQKLNDMIIDQFPGEEHNLLSFDEVEGDNHNLYQQEFLNLIAQGSLPPHILKIKKGAPLMLLRNLDPRYGLCNGTRLLCRGLFMNMLDVEILTGSNAGKRAFLPRIKIKTSASDGLPFVLSRKQFPVRLSFAITINKSQG</sequence>
<dbReference type="EMBL" id="JAMSHJ010000005">
    <property type="protein sequence ID" value="KAI5411382.1"/>
    <property type="molecule type" value="Genomic_DNA"/>
</dbReference>
<dbReference type="Gramene" id="Psat05G0646000-T1">
    <property type="protein sequence ID" value="KAI5411382.1"/>
    <property type="gene ID" value="KIW84_056460"/>
</dbReference>
<evidence type="ECO:0000313" key="6">
    <source>
        <dbReference type="Proteomes" id="UP001058974"/>
    </source>
</evidence>
<dbReference type="GO" id="GO:0043139">
    <property type="term" value="F:5'-3' DNA helicase activity"/>
    <property type="evidence" value="ECO:0007669"/>
    <property type="project" value="UniProtKB-EC"/>
</dbReference>
<feature type="domain" description="Helitron helicase-like" evidence="3">
    <location>
        <begin position="1"/>
        <end position="74"/>
    </location>
</feature>
<dbReference type="Pfam" id="PF14214">
    <property type="entry name" value="Helitron_like_N"/>
    <property type="match status" value="1"/>
</dbReference>
<comment type="caution">
    <text evidence="5">The sequence shown here is derived from an EMBL/GenBank/DDBJ whole genome shotgun (WGS) entry which is preliminary data.</text>
</comment>
<dbReference type="AlphaFoldDB" id="A0A9D5AGY0"/>
<evidence type="ECO:0000259" key="2">
    <source>
        <dbReference type="Pfam" id="PF05970"/>
    </source>
</evidence>
<keyword evidence="1" id="KW-0547">Nucleotide-binding</keyword>
<dbReference type="GO" id="GO:0016787">
    <property type="term" value="F:hydrolase activity"/>
    <property type="evidence" value="ECO:0007669"/>
    <property type="project" value="UniProtKB-KW"/>
</dbReference>
<dbReference type="EC" id="5.6.2.3" evidence="1"/>
<keyword evidence="1" id="KW-0227">DNA damage</keyword>
<comment type="catalytic activity">
    <reaction evidence="1">
        <text>ATP + H2O = ADP + phosphate + H(+)</text>
        <dbReference type="Rhea" id="RHEA:13065"/>
        <dbReference type="ChEBI" id="CHEBI:15377"/>
        <dbReference type="ChEBI" id="CHEBI:15378"/>
        <dbReference type="ChEBI" id="CHEBI:30616"/>
        <dbReference type="ChEBI" id="CHEBI:43474"/>
        <dbReference type="ChEBI" id="CHEBI:456216"/>
        <dbReference type="EC" id="5.6.2.3"/>
    </reaction>
</comment>
<keyword evidence="6" id="KW-1185">Reference proteome</keyword>
<name>A0A9D5AGY0_PEA</name>
<dbReference type="Pfam" id="PF21530">
    <property type="entry name" value="Pif1_2B_dom"/>
    <property type="match status" value="1"/>
</dbReference>
<keyword evidence="1" id="KW-0233">DNA recombination</keyword>
<reference evidence="5 6" key="1">
    <citation type="journal article" date="2022" name="Nat. Genet.">
        <title>Improved pea reference genome and pan-genome highlight genomic features and evolutionary characteristics.</title>
        <authorList>
            <person name="Yang T."/>
            <person name="Liu R."/>
            <person name="Luo Y."/>
            <person name="Hu S."/>
            <person name="Wang D."/>
            <person name="Wang C."/>
            <person name="Pandey M.K."/>
            <person name="Ge S."/>
            <person name="Xu Q."/>
            <person name="Li N."/>
            <person name="Li G."/>
            <person name="Huang Y."/>
            <person name="Saxena R.K."/>
            <person name="Ji Y."/>
            <person name="Li M."/>
            <person name="Yan X."/>
            <person name="He Y."/>
            <person name="Liu Y."/>
            <person name="Wang X."/>
            <person name="Xiang C."/>
            <person name="Varshney R.K."/>
            <person name="Ding H."/>
            <person name="Gao S."/>
            <person name="Zong X."/>
        </authorList>
    </citation>
    <scope>NUCLEOTIDE SEQUENCE [LARGE SCALE GENOMIC DNA]</scope>
    <source>
        <strain evidence="5 6">cv. Zhongwan 6</strain>
    </source>
</reference>
<dbReference type="Pfam" id="PF05970">
    <property type="entry name" value="PIF1"/>
    <property type="match status" value="1"/>
</dbReference>
<feature type="domain" description="DNA helicase Pif1-like 2B" evidence="4">
    <location>
        <begin position="280"/>
        <end position="323"/>
    </location>
</feature>
<dbReference type="GO" id="GO:0000723">
    <property type="term" value="P:telomere maintenance"/>
    <property type="evidence" value="ECO:0007669"/>
    <property type="project" value="InterPro"/>
</dbReference>
<keyword evidence="1" id="KW-0378">Hydrolase</keyword>
<protein>
    <recommendedName>
        <fullName evidence="1">ATP-dependent DNA helicase</fullName>
        <ecNumber evidence="1">5.6.2.3</ecNumber>
    </recommendedName>
</protein>
<dbReference type="SUPFAM" id="SSF52540">
    <property type="entry name" value="P-loop containing nucleoside triphosphate hydrolases"/>
    <property type="match status" value="1"/>
</dbReference>
<accession>A0A9D5AGY0</accession>
<dbReference type="PANTHER" id="PTHR10492">
    <property type="match status" value="1"/>
</dbReference>
<dbReference type="InterPro" id="IPR049163">
    <property type="entry name" value="Pif1-like_2B_dom"/>
</dbReference>
<dbReference type="InterPro" id="IPR027417">
    <property type="entry name" value="P-loop_NTPase"/>
</dbReference>
<keyword evidence="1" id="KW-0067">ATP-binding</keyword>
<dbReference type="InterPro" id="IPR025476">
    <property type="entry name" value="Helitron_helicase-like"/>
</dbReference>
<evidence type="ECO:0000259" key="4">
    <source>
        <dbReference type="Pfam" id="PF21530"/>
    </source>
</evidence>
<gene>
    <name evidence="5" type="ORF">KIW84_056460</name>
</gene>
<feature type="domain" description="DNA helicase Pif1-like DEAD-box helicase" evidence="2">
    <location>
        <begin position="82"/>
        <end position="189"/>
    </location>
</feature>
<comment type="similarity">
    <text evidence="1">Belongs to the helicase family.</text>
</comment>
<keyword evidence="1" id="KW-0347">Helicase</keyword>
<dbReference type="InterPro" id="IPR010285">
    <property type="entry name" value="DNA_helicase_pif1-like_DEAD"/>
</dbReference>
<comment type="cofactor">
    <cofactor evidence="1">
        <name>Mg(2+)</name>
        <dbReference type="ChEBI" id="CHEBI:18420"/>
    </cofactor>
</comment>
<evidence type="ECO:0000259" key="3">
    <source>
        <dbReference type="Pfam" id="PF14214"/>
    </source>
</evidence>
<evidence type="ECO:0000313" key="5">
    <source>
        <dbReference type="EMBL" id="KAI5411382.1"/>
    </source>
</evidence>
<organism evidence="5 6">
    <name type="scientific">Pisum sativum</name>
    <name type="common">Garden pea</name>
    <name type="synonym">Lathyrus oleraceus</name>
    <dbReference type="NCBI Taxonomy" id="3888"/>
    <lineage>
        <taxon>Eukaryota</taxon>
        <taxon>Viridiplantae</taxon>
        <taxon>Streptophyta</taxon>
        <taxon>Embryophyta</taxon>
        <taxon>Tracheophyta</taxon>
        <taxon>Spermatophyta</taxon>
        <taxon>Magnoliopsida</taxon>
        <taxon>eudicotyledons</taxon>
        <taxon>Gunneridae</taxon>
        <taxon>Pentapetalae</taxon>
        <taxon>rosids</taxon>
        <taxon>fabids</taxon>
        <taxon>Fabales</taxon>
        <taxon>Fabaceae</taxon>
        <taxon>Papilionoideae</taxon>
        <taxon>50 kb inversion clade</taxon>
        <taxon>NPAAA clade</taxon>
        <taxon>Hologalegina</taxon>
        <taxon>IRL clade</taxon>
        <taxon>Fabeae</taxon>
        <taxon>Lathyrus</taxon>
    </lineage>
</organism>
<dbReference type="GO" id="GO:0006281">
    <property type="term" value="P:DNA repair"/>
    <property type="evidence" value="ECO:0007669"/>
    <property type="project" value="UniProtKB-KW"/>
</dbReference>
<keyword evidence="1" id="KW-0234">DNA repair</keyword>
<proteinExistence type="inferred from homology"/>
<dbReference type="PANTHER" id="PTHR10492:SF101">
    <property type="entry name" value="ATP-DEPENDENT DNA HELICASE"/>
    <property type="match status" value="1"/>
</dbReference>
<dbReference type="Proteomes" id="UP001058974">
    <property type="component" value="Chromosome 5"/>
</dbReference>
<dbReference type="GO" id="GO:0006310">
    <property type="term" value="P:DNA recombination"/>
    <property type="evidence" value="ECO:0007669"/>
    <property type="project" value="UniProtKB-KW"/>
</dbReference>
<dbReference type="GO" id="GO:0005524">
    <property type="term" value="F:ATP binding"/>
    <property type="evidence" value="ECO:0007669"/>
    <property type="project" value="UniProtKB-KW"/>
</dbReference>